<name>A0A381VS38_9ZZZZ</name>
<dbReference type="EMBL" id="UINC01009443">
    <property type="protein sequence ID" value="SVA42353.1"/>
    <property type="molecule type" value="Genomic_DNA"/>
</dbReference>
<dbReference type="AlphaFoldDB" id="A0A381VS38"/>
<proteinExistence type="predicted"/>
<evidence type="ECO:0000313" key="1">
    <source>
        <dbReference type="EMBL" id="SVA42353.1"/>
    </source>
</evidence>
<organism evidence="1">
    <name type="scientific">marine metagenome</name>
    <dbReference type="NCBI Taxonomy" id="408172"/>
    <lineage>
        <taxon>unclassified sequences</taxon>
        <taxon>metagenomes</taxon>
        <taxon>ecological metagenomes</taxon>
    </lineage>
</organism>
<protein>
    <submittedName>
        <fullName evidence="1">Uncharacterized protein</fullName>
    </submittedName>
</protein>
<reference evidence="1" key="1">
    <citation type="submission" date="2018-05" db="EMBL/GenBank/DDBJ databases">
        <authorList>
            <person name="Lanie J.A."/>
            <person name="Ng W.-L."/>
            <person name="Kazmierczak K.M."/>
            <person name="Andrzejewski T.M."/>
            <person name="Davidsen T.M."/>
            <person name="Wayne K.J."/>
            <person name="Tettelin H."/>
            <person name="Glass J.I."/>
            <person name="Rusch D."/>
            <person name="Podicherti R."/>
            <person name="Tsui H.-C.T."/>
            <person name="Winkler M.E."/>
        </authorList>
    </citation>
    <scope>NUCLEOTIDE SEQUENCE</scope>
</reference>
<feature type="non-terminal residue" evidence="1">
    <location>
        <position position="541"/>
    </location>
</feature>
<sequence>MSYKLNKTDGSLLTDLVDGQLDTTSTDLSLIGRNYTGFGEVLNENFIKVLESFSNTTAPAHPITGQLWYDTSENKLKVYNGSEFVAGGGVTVSATQPNMVSGDLWIDSSKQQLYFFDGTVLKLVGPQYSLTQGQSGFDVVSVLDTQNVTQTVIKFFIKGVVIGAYANAEFTPVPADKITELVDPNTNPNGIIYRGFNVVSTDFKYRGRVTEAENLTNAAGVARTGDQYLYADANDTTTGSITVQNNAGLIVGLNQNTQLKFDSNAFTIENVLTDQDFNLKVRNPTPTSAIKVDAANSRVGIFQGTPAKTLDVGGDVNISGNLTVSGTQTNIGVINLQVEDKNIELGIDESQVVGNDIAVDDGGIILKSSDSDKYFTWKNATDSWTSTENIDLAVGKNYKVDGNMVLSGNTLGSQVEFSSLTTLGTMVELVIDDIRLNANTIESINAETLHLKSDTPITILDSSSQQGSQRITGLGEPVNPTDAVTKQYADGGVSAAIELDISGIGTGYQDTAVHNWIITALNDLYPVAGYSSPNWTYNGNT</sequence>
<gene>
    <name evidence="1" type="ORF">METZ01_LOCUS95207</name>
</gene>
<accession>A0A381VS38</accession>